<proteinExistence type="predicted"/>
<gene>
    <name evidence="1" type="ORF">UFOPK2754_00554</name>
</gene>
<evidence type="ECO:0000313" key="1">
    <source>
        <dbReference type="EMBL" id="CAB4732201.1"/>
    </source>
</evidence>
<accession>A0A6J6SB96</accession>
<dbReference type="AlphaFoldDB" id="A0A6J6SB96"/>
<reference evidence="1" key="1">
    <citation type="submission" date="2020-05" db="EMBL/GenBank/DDBJ databases">
        <authorList>
            <person name="Chiriac C."/>
            <person name="Salcher M."/>
            <person name="Ghai R."/>
            <person name="Kavagutti S V."/>
        </authorList>
    </citation>
    <scope>NUCLEOTIDE SEQUENCE</scope>
</reference>
<name>A0A6J6SB96_9ZZZZ</name>
<dbReference type="EMBL" id="CAEZYR010000013">
    <property type="protein sequence ID" value="CAB4732201.1"/>
    <property type="molecule type" value="Genomic_DNA"/>
</dbReference>
<organism evidence="1">
    <name type="scientific">freshwater metagenome</name>
    <dbReference type="NCBI Taxonomy" id="449393"/>
    <lineage>
        <taxon>unclassified sequences</taxon>
        <taxon>metagenomes</taxon>
        <taxon>ecological metagenomes</taxon>
    </lineage>
</organism>
<sequence length="128" mass="13414">MENLSAICGEGAAAGTPDVGQRRLLNVQFAGKSVQSGDDNALGLTQLNGDEDTGQTFAVHGLDGPADAFVRAPANDPVATAPRPVIDGSALDFESIAVVRLTIGADTKVTNKLHRARLEEPDLRCQLY</sequence>
<protein>
    <submittedName>
        <fullName evidence="1">Unannotated protein</fullName>
    </submittedName>
</protein>